<evidence type="ECO:0000313" key="2">
    <source>
        <dbReference type="EMBL" id="KAJ2892728.1"/>
    </source>
</evidence>
<dbReference type="Gene3D" id="3.80.10.10">
    <property type="entry name" value="Ribonuclease Inhibitor"/>
    <property type="match status" value="1"/>
</dbReference>
<dbReference type="EMBL" id="JAKWBI020000735">
    <property type="protein sequence ID" value="KAJ2892728.1"/>
    <property type="molecule type" value="Genomic_DNA"/>
</dbReference>
<proteinExistence type="predicted"/>
<dbReference type="SUPFAM" id="SSF52047">
    <property type="entry name" value="RNI-like"/>
    <property type="match status" value="1"/>
</dbReference>
<feature type="region of interest" description="Disordered" evidence="1">
    <location>
        <begin position="44"/>
        <end position="66"/>
    </location>
</feature>
<keyword evidence="3" id="KW-1185">Reference proteome</keyword>
<evidence type="ECO:0000313" key="3">
    <source>
        <dbReference type="Proteomes" id="UP001201980"/>
    </source>
</evidence>
<feature type="region of interest" description="Disordered" evidence="1">
    <location>
        <begin position="1"/>
        <end position="25"/>
    </location>
</feature>
<feature type="region of interest" description="Disordered" evidence="1">
    <location>
        <begin position="91"/>
        <end position="120"/>
    </location>
</feature>
<dbReference type="Proteomes" id="UP001201980">
    <property type="component" value="Unassembled WGS sequence"/>
</dbReference>
<name>A0AAD5RGU0_9PEZI</name>
<reference evidence="2" key="1">
    <citation type="submission" date="2022-07" db="EMBL/GenBank/DDBJ databases">
        <title>Draft genome sequence of Zalerion maritima ATCC 34329, a (micro)plastics degrading marine fungus.</title>
        <authorList>
            <person name="Paco A."/>
            <person name="Goncalves M.F.M."/>
            <person name="Rocha-Santos T.A.P."/>
            <person name="Alves A."/>
        </authorList>
    </citation>
    <scope>NUCLEOTIDE SEQUENCE</scope>
    <source>
        <strain evidence="2">ATCC 34329</strain>
    </source>
</reference>
<sequence length="687" mass="76311">MATTSSYHPLHSPPPPPPLSSLKQTPDCINTIGNYNHNDHTITMKRSTDSLKTPSPRPEAVGRSSFCSVREHDSDLAQTFTSTKVSSYSTAAQSQNNHHHDTVFDDSASTHSTVSSSSHVSGPFAGVGAGTAAAVGGDVNAAAPSTSELQYQPPLTHPHSKLHGYFYPADSFRGWKQISVRGKAASRSYGDLQVLNMSWKPSTATAKKTERSAPGKSPFESLPYELLRLIIDHLVIDIPTHGVTARNVDLMSLLLSSRTMHAATLNTLYNHVTVPHSRIFRKFLTHVEKNSSLGTIVRRLDFCHFNPATIFSTAKERAAAHNLTADTLLRCLDLTPYLQEFLAQEYLDDDLDSRVLKKLFFGLPRLQAVDFCGCSSRKFKEAFASILLERWPSNLSIQRLSLHKCMSLNHTVYETLLPRMVHLTMLDVAGTQITDEALHSIPVTAKLTHLNLAKCSRLSSRAVIDFIAHHPAVKSLVFLSLGMDARSSQLLDVDDLTELLPLLPATLKSLNLKGSKMDPTHIPLLRPLTKHLEELALGRCLNIKDMDRLFAPDEATEEEMDVDWIPHTLRFLDASDVLPSDMDFGHLFSNRCQMLKRSTPLEVIEVSDQILERLNKSSVVVERAGWTPKEFGSRSWVVRHASEVVGPRDDGRRSWKWGASFWGMRKVPVAVADVGGMYGNFMFGRKL</sequence>
<organism evidence="2 3">
    <name type="scientific">Zalerion maritima</name>
    <dbReference type="NCBI Taxonomy" id="339359"/>
    <lineage>
        <taxon>Eukaryota</taxon>
        <taxon>Fungi</taxon>
        <taxon>Dikarya</taxon>
        <taxon>Ascomycota</taxon>
        <taxon>Pezizomycotina</taxon>
        <taxon>Sordariomycetes</taxon>
        <taxon>Lulworthiomycetidae</taxon>
        <taxon>Lulworthiales</taxon>
        <taxon>Lulworthiaceae</taxon>
        <taxon>Zalerion</taxon>
    </lineage>
</organism>
<protein>
    <submittedName>
        <fullName evidence="2">F-box protein</fullName>
    </submittedName>
</protein>
<gene>
    <name evidence="2" type="ORF">MKZ38_009433</name>
</gene>
<evidence type="ECO:0000256" key="1">
    <source>
        <dbReference type="SAM" id="MobiDB-lite"/>
    </source>
</evidence>
<feature type="compositionally biased region" description="Low complexity" evidence="1">
    <location>
        <begin position="109"/>
        <end position="120"/>
    </location>
</feature>
<dbReference type="AlphaFoldDB" id="A0AAD5RGU0"/>
<dbReference type="InterPro" id="IPR032675">
    <property type="entry name" value="LRR_dom_sf"/>
</dbReference>
<feature type="compositionally biased region" description="Low complexity" evidence="1">
    <location>
        <begin position="1"/>
        <end position="10"/>
    </location>
</feature>
<comment type="caution">
    <text evidence="2">The sequence shown here is derived from an EMBL/GenBank/DDBJ whole genome shotgun (WGS) entry which is preliminary data.</text>
</comment>
<accession>A0AAD5RGU0</accession>